<evidence type="ECO:0000256" key="1">
    <source>
        <dbReference type="ARBA" id="ARBA00011073"/>
    </source>
</evidence>
<dbReference type="PRINTS" id="PR00723">
    <property type="entry name" value="SUBTILISIN"/>
</dbReference>
<evidence type="ECO:0000259" key="6">
    <source>
        <dbReference type="Pfam" id="PF00082"/>
    </source>
</evidence>
<evidence type="ECO:0000313" key="7">
    <source>
        <dbReference type="EMBL" id="PQQ66743.1"/>
    </source>
</evidence>
<dbReference type="InterPro" id="IPR023827">
    <property type="entry name" value="Peptidase_S8_Asp-AS"/>
</dbReference>
<evidence type="ECO:0000256" key="3">
    <source>
        <dbReference type="ARBA" id="ARBA00022801"/>
    </source>
</evidence>
<feature type="domain" description="Peptidase S8/S53" evidence="6">
    <location>
        <begin position="39"/>
        <end position="207"/>
    </location>
</feature>
<gene>
    <name evidence="7" type="ORF">B9R14_08270</name>
</gene>
<dbReference type="PROSITE" id="PS51892">
    <property type="entry name" value="SUBTILASE"/>
    <property type="match status" value="1"/>
</dbReference>
<accession>A0A2S8RAB2</accession>
<comment type="caution">
    <text evidence="7">The sequence shown here is derived from an EMBL/GenBank/DDBJ whole genome shotgun (WGS) entry which is preliminary data.</text>
</comment>
<organism evidence="7 8">
    <name type="scientific">Acetivibrio saccincola</name>
    <dbReference type="NCBI Taxonomy" id="1677857"/>
    <lineage>
        <taxon>Bacteria</taxon>
        <taxon>Bacillati</taxon>
        <taxon>Bacillota</taxon>
        <taxon>Clostridia</taxon>
        <taxon>Eubacteriales</taxon>
        <taxon>Oscillospiraceae</taxon>
        <taxon>Acetivibrio</taxon>
    </lineage>
</organism>
<dbReference type="Proteomes" id="UP000239720">
    <property type="component" value="Unassembled WGS sequence"/>
</dbReference>
<dbReference type="InterPro" id="IPR000209">
    <property type="entry name" value="Peptidase_S8/S53_dom"/>
</dbReference>
<dbReference type="Gene3D" id="3.40.50.200">
    <property type="entry name" value="Peptidase S8/S53 domain"/>
    <property type="match status" value="1"/>
</dbReference>
<evidence type="ECO:0000313" key="8">
    <source>
        <dbReference type="Proteomes" id="UP000239720"/>
    </source>
</evidence>
<evidence type="ECO:0000256" key="2">
    <source>
        <dbReference type="ARBA" id="ARBA00022670"/>
    </source>
</evidence>
<keyword evidence="3" id="KW-0378">Hydrolase</keyword>
<dbReference type="GO" id="GO:0004252">
    <property type="term" value="F:serine-type endopeptidase activity"/>
    <property type="evidence" value="ECO:0007669"/>
    <property type="project" value="InterPro"/>
</dbReference>
<protein>
    <recommendedName>
        <fullName evidence="6">Peptidase S8/S53 domain-containing protein</fullName>
    </recommendedName>
</protein>
<name>A0A2S8RAB2_9FIRM</name>
<comment type="similarity">
    <text evidence="1 5">Belongs to the peptidase S8 family.</text>
</comment>
<evidence type="ECO:0000256" key="4">
    <source>
        <dbReference type="ARBA" id="ARBA00022825"/>
    </source>
</evidence>
<keyword evidence="4" id="KW-0720">Serine protease</keyword>
<dbReference type="InterPro" id="IPR050131">
    <property type="entry name" value="Peptidase_S8_subtilisin-like"/>
</dbReference>
<dbReference type="SUPFAM" id="SSF52743">
    <property type="entry name" value="Subtilisin-like"/>
    <property type="match status" value="1"/>
</dbReference>
<dbReference type="PROSITE" id="PS00136">
    <property type="entry name" value="SUBTILASE_ASP"/>
    <property type="match status" value="1"/>
</dbReference>
<proteinExistence type="inferred from homology"/>
<reference evidence="7 8" key="1">
    <citation type="journal article" date="2018" name="Syst. Appl. Microbiol.">
        <title>Characterization and high-quality draft genome sequence of Herbivorax saccincola A7, an anaerobic, alkaliphilic, thermophilic, cellulolytic, and xylanolytic bacterium.</title>
        <authorList>
            <person name="Aikawa S."/>
            <person name="Baramee S."/>
            <person name="Sermsathanaswadi J."/>
            <person name="Thianheng P."/>
            <person name="Tachaapaikoon C."/>
            <person name="Shikata A."/>
            <person name="Waeonukul R."/>
            <person name="Pason P."/>
            <person name="Ratanakhanokchai K."/>
            <person name="Kosugi A."/>
        </authorList>
    </citation>
    <scope>NUCLEOTIDE SEQUENCE [LARGE SCALE GENOMIC DNA]</scope>
    <source>
        <strain evidence="7 8">A7</strain>
    </source>
</reference>
<dbReference type="PANTHER" id="PTHR43806:SF11">
    <property type="entry name" value="CEREVISIN-RELATED"/>
    <property type="match status" value="1"/>
</dbReference>
<dbReference type="OrthoDB" id="9798386at2"/>
<dbReference type="Pfam" id="PF00082">
    <property type="entry name" value="Peptidase_S8"/>
    <property type="match status" value="1"/>
</dbReference>
<evidence type="ECO:0000256" key="5">
    <source>
        <dbReference type="PROSITE-ProRule" id="PRU01240"/>
    </source>
</evidence>
<dbReference type="InterPro" id="IPR036852">
    <property type="entry name" value="Peptidase_S8/S53_dom_sf"/>
</dbReference>
<dbReference type="InterPro" id="IPR015500">
    <property type="entry name" value="Peptidase_S8_subtilisin-rel"/>
</dbReference>
<keyword evidence="2" id="KW-0645">Protease</keyword>
<dbReference type="EMBL" id="NEMB01000003">
    <property type="protein sequence ID" value="PQQ66743.1"/>
    <property type="molecule type" value="Genomic_DNA"/>
</dbReference>
<dbReference type="AlphaFoldDB" id="A0A2S8RAB2"/>
<dbReference type="RefSeq" id="WP_105368007.1">
    <property type="nucleotide sequence ID" value="NZ_JAAYER010000239.1"/>
</dbReference>
<dbReference type="PANTHER" id="PTHR43806">
    <property type="entry name" value="PEPTIDASE S8"/>
    <property type="match status" value="1"/>
</dbReference>
<sequence>MSIEGKKPSKLGVVSPPEEVIPWGIEWMGAPAQWDTNTGKSIKVAIIDTGIDLNHQDLKVNIKGGFNAFQKKKAPNDISGHGTHLAGIVAAARNGVGVVGVAPDAELYAVKVLDSSVNGYVSNVIEGINWCIKNKINIANMSFGMQSSSNAMHDIIIQADKAGIKMVTAAGNNYGGTALYPAAYPEVISVGAIDKPGNVADFSVRQNVDIFAYRD</sequence>
<dbReference type="GO" id="GO:0006508">
    <property type="term" value="P:proteolysis"/>
    <property type="evidence" value="ECO:0007669"/>
    <property type="project" value="UniProtKB-KW"/>
</dbReference>
<comment type="caution">
    <text evidence="5">Lacks conserved residue(s) required for the propagation of feature annotation.</text>
</comment>